<gene>
    <name evidence="2" type="ORF">B0H16DRAFT_1455707</name>
</gene>
<keyword evidence="3" id="KW-1185">Reference proteome</keyword>
<dbReference type="Proteomes" id="UP001215598">
    <property type="component" value="Unassembled WGS sequence"/>
</dbReference>
<feature type="compositionally biased region" description="Basic and acidic residues" evidence="1">
    <location>
        <begin position="1"/>
        <end position="10"/>
    </location>
</feature>
<dbReference type="AlphaFoldDB" id="A0AAD7JCM5"/>
<feature type="region of interest" description="Disordered" evidence="1">
    <location>
        <begin position="218"/>
        <end position="251"/>
    </location>
</feature>
<feature type="region of interest" description="Disordered" evidence="1">
    <location>
        <begin position="174"/>
        <end position="204"/>
    </location>
</feature>
<sequence length="342" mass="36295">MDCVRDDDSRGPWGSTGTLDSASPRWWTPSPSPAFLPASLTVEISTRFSAAGNSVDVTPPSLASSLAAFDMRLLPGCPPRRLRPCWRPRGSQSSGGCTRVRETITGGTGGGRGWVPWGTGRARVQRAVPSFDGYGMGWVGREEGGAGRTGTGVVDVNAVAQAAKRQAQTWALLAPRPVPQQRTRPPPAAPSHFDSSHQSPSAHGTLSYGLQALKLAPARCPHRPPLPKRSLKSASQPGTTLPPRPRVGLPHTSLPPLPGVGEQIGEFSSATITHIIAPSCLEVLGVRTELKKAVHVALAQTLLSPEGGVPARSTAQGYFYSVGVLRSFTPRMRRTQYARFAL</sequence>
<accession>A0AAD7JCM5</accession>
<evidence type="ECO:0000256" key="1">
    <source>
        <dbReference type="SAM" id="MobiDB-lite"/>
    </source>
</evidence>
<feature type="region of interest" description="Disordered" evidence="1">
    <location>
        <begin position="1"/>
        <end position="28"/>
    </location>
</feature>
<comment type="caution">
    <text evidence="2">The sequence shown here is derived from an EMBL/GenBank/DDBJ whole genome shotgun (WGS) entry which is preliminary data.</text>
</comment>
<evidence type="ECO:0000313" key="3">
    <source>
        <dbReference type="Proteomes" id="UP001215598"/>
    </source>
</evidence>
<organism evidence="2 3">
    <name type="scientific">Mycena metata</name>
    <dbReference type="NCBI Taxonomy" id="1033252"/>
    <lineage>
        <taxon>Eukaryota</taxon>
        <taxon>Fungi</taxon>
        <taxon>Dikarya</taxon>
        <taxon>Basidiomycota</taxon>
        <taxon>Agaricomycotina</taxon>
        <taxon>Agaricomycetes</taxon>
        <taxon>Agaricomycetidae</taxon>
        <taxon>Agaricales</taxon>
        <taxon>Marasmiineae</taxon>
        <taxon>Mycenaceae</taxon>
        <taxon>Mycena</taxon>
    </lineage>
</organism>
<feature type="compositionally biased region" description="Basic residues" evidence="1">
    <location>
        <begin position="220"/>
        <end position="231"/>
    </location>
</feature>
<name>A0AAD7JCM5_9AGAR</name>
<evidence type="ECO:0000313" key="2">
    <source>
        <dbReference type="EMBL" id="KAJ7762082.1"/>
    </source>
</evidence>
<feature type="region of interest" description="Disordered" evidence="1">
    <location>
        <begin position="86"/>
        <end position="118"/>
    </location>
</feature>
<reference evidence="2" key="1">
    <citation type="submission" date="2023-03" db="EMBL/GenBank/DDBJ databases">
        <title>Massive genome expansion in bonnet fungi (Mycena s.s.) driven by repeated elements and novel gene families across ecological guilds.</title>
        <authorList>
            <consortium name="Lawrence Berkeley National Laboratory"/>
            <person name="Harder C.B."/>
            <person name="Miyauchi S."/>
            <person name="Viragh M."/>
            <person name="Kuo A."/>
            <person name="Thoen E."/>
            <person name="Andreopoulos B."/>
            <person name="Lu D."/>
            <person name="Skrede I."/>
            <person name="Drula E."/>
            <person name="Henrissat B."/>
            <person name="Morin E."/>
            <person name="Kohler A."/>
            <person name="Barry K."/>
            <person name="LaButti K."/>
            <person name="Morin E."/>
            <person name="Salamov A."/>
            <person name="Lipzen A."/>
            <person name="Mereny Z."/>
            <person name="Hegedus B."/>
            <person name="Baldrian P."/>
            <person name="Stursova M."/>
            <person name="Weitz H."/>
            <person name="Taylor A."/>
            <person name="Grigoriev I.V."/>
            <person name="Nagy L.G."/>
            <person name="Martin F."/>
            <person name="Kauserud H."/>
        </authorList>
    </citation>
    <scope>NUCLEOTIDE SEQUENCE</scope>
    <source>
        <strain evidence="2">CBHHK182m</strain>
    </source>
</reference>
<proteinExistence type="predicted"/>
<dbReference type="EMBL" id="JARKIB010000033">
    <property type="protein sequence ID" value="KAJ7762082.1"/>
    <property type="molecule type" value="Genomic_DNA"/>
</dbReference>
<protein>
    <submittedName>
        <fullName evidence="2">Uncharacterized protein</fullName>
    </submittedName>
</protein>